<dbReference type="STRING" id="272620.KPN_00162"/>
<accession>A6T4V1</accession>
<evidence type="ECO:0000313" key="2">
    <source>
        <dbReference type="EMBL" id="ABR75622.1"/>
    </source>
</evidence>
<dbReference type="EMBL" id="CP000647">
    <property type="protein sequence ID" value="ABR75622.1"/>
    <property type="molecule type" value="Genomic_DNA"/>
</dbReference>
<gene>
    <name evidence="2" type="primary">pul</name>
    <name evidence="2" type="ORF">KPN_00162</name>
</gene>
<dbReference type="Proteomes" id="UP000000265">
    <property type="component" value="Chromosome"/>
</dbReference>
<keyword evidence="1" id="KW-0472">Membrane</keyword>
<feature type="transmembrane region" description="Helical" evidence="1">
    <location>
        <begin position="43"/>
        <end position="66"/>
    </location>
</feature>
<dbReference type="EnsemblBacteria" id="ABR75622">
    <property type="protein sequence ID" value="ABR75622"/>
    <property type="gene ID" value="KPN_00162"/>
</dbReference>
<evidence type="ECO:0000313" key="3">
    <source>
        <dbReference type="Proteomes" id="UP000000265"/>
    </source>
</evidence>
<reference evidence="2 3" key="1">
    <citation type="journal article" date="2001" name="Nature">
        <title>Complete genome sequence of Salmonella enterica serovar Typhimurium LT2.</title>
        <authorList>
            <person name="McClelland M."/>
            <person name="Sanderson K.E."/>
            <person name="Spieth J."/>
            <person name="Clifton S.W."/>
            <person name="Latreille P."/>
            <person name="Courtney L."/>
            <person name="Porwollik S."/>
            <person name="Ali J."/>
            <person name="Dante M."/>
            <person name="Du F."/>
            <person name="Hou S."/>
            <person name="Layman D."/>
            <person name="Leonard S."/>
            <person name="Nguyen C."/>
            <person name="Scott K."/>
            <person name="Holmes A."/>
            <person name="Grewal N."/>
            <person name="Mulvaney E."/>
            <person name="Ryan E."/>
            <person name="Sun H."/>
            <person name="Florea L."/>
            <person name="Miller W."/>
            <person name="Stoneking T."/>
            <person name="Nhan M."/>
            <person name="Waterston R."/>
            <person name="Wilson R.K."/>
        </authorList>
    </citation>
    <scope>NUCLEOTIDE SEQUENCE [LARGE SCALE GENOMIC DNA]</scope>
    <source>
        <strain evidence="3">ATCC 700721 / MGH 78578</strain>
    </source>
</reference>
<organism evidence="2 3">
    <name type="scientific">Klebsiella pneumoniae subsp. pneumoniae (strain ATCC 700721 / MGH 78578)</name>
    <dbReference type="NCBI Taxonomy" id="272620"/>
    <lineage>
        <taxon>Bacteria</taxon>
        <taxon>Pseudomonadati</taxon>
        <taxon>Pseudomonadota</taxon>
        <taxon>Gammaproteobacteria</taxon>
        <taxon>Enterobacterales</taxon>
        <taxon>Enterobacteriaceae</taxon>
        <taxon>Klebsiella/Raoultella group</taxon>
        <taxon>Klebsiella</taxon>
        <taxon>Klebsiella pneumoniae complex</taxon>
    </lineage>
</organism>
<keyword evidence="1" id="KW-1133">Transmembrane helix</keyword>
<dbReference type="KEGG" id="kpn:KPN_00162"/>
<protein>
    <submittedName>
        <fullName evidence="2">Pullulanase protein</fullName>
    </submittedName>
</protein>
<dbReference type="PaxDb" id="272620-KPN_00162"/>
<sequence length="98" mass="10837">MVNGRAEISSGLTGNTTRQVNFASCGIAVINMMSVTICGNNLIIPLFIFVNLITETGILIPLLIYFSARWRNTLPKQVGDYWLLNYLLPESGDKRGES</sequence>
<reference evidence="2 3" key="2">
    <citation type="submission" date="2006-09" db="EMBL/GenBank/DDBJ databases">
        <authorList>
            <consortium name="The Klebsiella pneumonia Genome Sequencing Project"/>
            <person name="McClelland M."/>
            <person name="Sanderson E.K."/>
            <person name="Spieth J."/>
            <person name="Clifton W.S."/>
            <person name="Latreille P."/>
            <person name="Sabo A."/>
            <person name="Pepin K."/>
            <person name="Bhonagiri V."/>
            <person name="Porwollik S."/>
            <person name="Ali J."/>
            <person name="Wilson R.K."/>
        </authorList>
    </citation>
    <scope>NUCLEOTIDE SEQUENCE [LARGE SCALE GENOMIC DNA]</scope>
    <source>
        <strain evidence="3">ATCC 700721 / MGH 78578</strain>
    </source>
</reference>
<proteinExistence type="predicted"/>
<dbReference type="AlphaFoldDB" id="A6T4V1"/>
<dbReference type="HOGENOM" id="CLU_2330042_0_0_6"/>
<name>A6T4V1_KLEP7</name>
<keyword evidence="1" id="KW-0812">Transmembrane</keyword>
<feature type="transmembrane region" description="Helical" evidence="1">
    <location>
        <begin position="20"/>
        <end position="37"/>
    </location>
</feature>
<evidence type="ECO:0000256" key="1">
    <source>
        <dbReference type="SAM" id="Phobius"/>
    </source>
</evidence>